<dbReference type="OrthoDB" id="652634at2"/>
<protein>
    <submittedName>
        <fullName evidence="2">Alpha/beta hydrolase</fullName>
    </submittedName>
</protein>
<dbReference type="InterPro" id="IPR029058">
    <property type="entry name" value="AB_hydrolase_fold"/>
</dbReference>
<keyword evidence="3" id="KW-1185">Reference proteome</keyword>
<evidence type="ECO:0000313" key="2">
    <source>
        <dbReference type="EMBL" id="RAI27071.1"/>
    </source>
</evidence>
<dbReference type="PANTHER" id="PTHR13136:SF11">
    <property type="entry name" value="TESTIS-EXPRESSED PROTEIN 30"/>
    <property type="match status" value="1"/>
</dbReference>
<dbReference type="GO" id="GO:0016787">
    <property type="term" value="F:hydrolase activity"/>
    <property type="evidence" value="ECO:0007669"/>
    <property type="project" value="UniProtKB-KW"/>
</dbReference>
<sequence>MLFDAPEGPAKGTLVLAHGAGANMETPFMARIAAGCVARGIAVVRFEFGYMAQRRDGGKKRPPPRADKLIGEFSDALAEVLARLDLPDGPVLIGGKSMGGRVAAMLAGTDDLSPRVKGVACLGYPFHPPGKPEAWRLAPLEEARLPVLVAQGERDTFGTKAEIEALDLPAHCRIVWLSDGNHDLAPRGKAEATWTGNLGETAEAISGFVEGLGGG</sequence>
<dbReference type="Proteomes" id="UP000249299">
    <property type="component" value="Unassembled WGS sequence"/>
</dbReference>
<evidence type="ECO:0000313" key="3">
    <source>
        <dbReference type="Proteomes" id="UP000249299"/>
    </source>
</evidence>
<organism evidence="2 3">
    <name type="scientific">Rhodobium orientis</name>
    <dbReference type="NCBI Taxonomy" id="34017"/>
    <lineage>
        <taxon>Bacteria</taxon>
        <taxon>Pseudomonadati</taxon>
        <taxon>Pseudomonadota</taxon>
        <taxon>Alphaproteobacteria</taxon>
        <taxon>Hyphomicrobiales</taxon>
        <taxon>Rhodobiaceae</taxon>
        <taxon>Rhodobium</taxon>
    </lineage>
</organism>
<accession>A0A327JLV8</accession>
<feature type="domain" description="KANL3/Tex30 alpha/beta hydrolase-like" evidence="1">
    <location>
        <begin position="11"/>
        <end position="209"/>
    </location>
</feature>
<dbReference type="InterPro" id="IPR046879">
    <property type="entry name" value="KANL3/Tex30_Abhydrolase"/>
</dbReference>
<proteinExistence type="predicted"/>
<name>A0A327JLV8_9HYPH</name>
<evidence type="ECO:0000259" key="1">
    <source>
        <dbReference type="Pfam" id="PF20408"/>
    </source>
</evidence>
<dbReference type="Gene3D" id="3.40.50.1820">
    <property type="entry name" value="alpha/beta hydrolase"/>
    <property type="match status" value="1"/>
</dbReference>
<comment type="caution">
    <text evidence="2">The sequence shown here is derived from an EMBL/GenBank/DDBJ whole genome shotgun (WGS) entry which is preliminary data.</text>
</comment>
<dbReference type="InterPro" id="IPR026555">
    <property type="entry name" value="NSL3/Tex30"/>
</dbReference>
<reference evidence="2 3" key="1">
    <citation type="submission" date="2017-07" db="EMBL/GenBank/DDBJ databases">
        <title>Draft Genome Sequences of Select Purple Nonsulfur Bacteria.</title>
        <authorList>
            <person name="Lasarre B."/>
            <person name="Mckinlay J.B."/>
        </authorList>
    </citation>
    <scope>NUCLEOTIDE SEQUENCE [LARGE SCALE GENOMIC DNA]</scope>
    <source>
        <strain evidence="2 3">DSM 11290</strain>
    </source>
</reference>
<dbReference type="RefSeq" id="WP_111434490.1">
    <property type="nucleotide sequence ID" value="NZ_JACIGG010000022.1"/>
</dbReference>
<dbReference type="AlphaFoldDB" id="A0A327JLV8"/>
<dbReference type="PANTHER" id="PTHR13136">
    <property type="entry name" value="TESTIS DEVELOPMENT PROTEIN PRTD"/>
    <property type="match status" value="1"/>
</dbReference>
<gene>
    <name evidence="2" type="ORF">CH339_11385</name>
</gene>
<keyword evidence="2" id="KW-0378">Hydrolase</keyword>
<dbReference type="EMBL" id="NPEV01000022">
    <property type="protein sequence ID" value="RAI27071.1"/>
    <property type="molecule type" value="Genomic_DNA"/>
</dbReference>
<dbReference type="SUPFAM" id="SSF53474">
    <property type="entry name" value="alpha/beta-Hydrolases"/>
    <property type="match status" value="1"/>
</dbReference>
<dbReference type="Pfam" id="PF20408">
    <property type="entry name" value="Abhydrolase_11"/>
    <property type="match status" value="1"/>
</dbReference>